<proteinExistence type="predicted"/>
<evidence type="ECO:0000313" key="2">
    <source>
        <dbReference type="Proteomes" id="UP000701702"/>
    </source>
</evidence>
<reference evidence="1 2" key="1">
    <citation type="submission" date="2021-08" db="EMBL/GenBank/DDBJ databases">
        <authorList>
            <person name="Peeters C."/>
        </authorList>
    </citation>
    <scope>NUCLEOTIDE SEQUENCE [LARGE SCALE GENOMIC DNA]</scope>
    <source>
        <strain evidence="1 2">LMG 23994</strain>
    </source>
</reference>
<comment type="caution">
    <text evidence="1">The sequence shown here is derived from an EMBL/GenBank/DDBJ whole genome shotgun (WGS) entry which is preliminary data.</text>
</comment>
<organism evidence="1 2">
    <name type="scientific">Cupriavidus pinatubonensis</name>
    <dbReference type="NCBI Taxonomy" id="248026"/>
    <lineage>
        <taxon>Bacteria</taxon>
        <taxon>Pseudomonadati</taxon>
        <taxon>Pseudomonadota</taxon>
        <taxon>Betaproteobacteria</taxon>
        <taxon>Burkholderiales</taxon>
        <taxon>Burkholderiaceae</taxon>
        <taxon>Cupriavidus</taxon>
    </lineage>
</organism>
<evidence type="ECO:0000313" key="1">
    <source>
        <dbReference type="EMBL" id="CAG9183481.1"/>
    </source>
</evidence>
<keyword evidence="2" id="KW-1185">Reference proteome</keyword>
<dbReference type="EMBL" id="CAJZAF010000035">
    <property type="protein sequence ID" value="CAG9183481.1"/>
    <property type="molecule type" value="Genomic_DNA"/>
</dbReference>
<dbReference type="Proteomes" id="UP000701702">
    <property type="component" value="Unassembled WGS sequence"/>
</dbReference>
<protein>
    <submittedName>
        <fullName evidence="1">Uncharacterized protein</fullName>
    </submittedName>
</protein>
<gene>
    <name evidence="1" type="ORF">LMG23994_05141</name>
</gene>
<sequence length="89" mass="9637">MAPGAGLRRNQAIVSASVTISALMRGLIDQPTTSRLNRSRTTARYSHPSSVQMYVMSDVKTWFGAVGAKLRSSRFGATGNLCFESVVTR</sequence>
<accession>A0ABM8XT17</accession>
<name>A0ABM8XT17_9BURK</name>